<dbReference type="EMBL" id="VSSB01000002">
    <property type="protein sequence ID" value="TYL50559.1"/>
    <property type="molecule type" value="Genomic_DNA"/>
</dbReference>
<protein>
    <submittedName>
        <fullName evidence="2">Uncharacterized protein</fullName>
    </submittedName>
</protein>
<keyword evidence="3" id="KW-1185">Reference proteome</keyword>
<evidence type="ECO:0000256" key="1">
    <source>
        <dbReference type="SAM" id="SignalP"/>
    </source>
</evidence>
<comment type="caution">
    <text evidence="2">The sequence shown here is derived from an EMBL/GenBank/DDBJ whole genome shotgun (WGS) entry which is preliminary data.</text>
</comment>
<proteinExistence type="predicted"/>
<reference evidence="2 3" key="1">
    <citation type="submission" date="2019-08" db="EMBL/GenBank/DDBJ databases">
        <authorList>
            <person name="Hu J."/>
        </authorList>
    </citation>
    <scope>NUCLEOTIDE SEQUENCE [LARGE SCALE GENOMIC DNA]</scope>
    <source>
        <strain evidence="2 3">NEAU-184</strain>
    </source>
</reference>
<evidence type="ECO:0000313" key="3">
    <source>
        <dbReference type="Proteomes" id="UP000325243"/>
    </source>
</evidence>
<dbReference type="RefSeq" id="WP_148734660.1">
    <property type="nucleotide sequence ID" value="NZ_VSSB01000002.1"/>
</dbReference>
<gene>
    <name evidence="2" type="ORF">FYC51_15345</name>
</gene>
<evidence type="ECO:0000313" key="2">
    <source>
        <dbReference type="EMBL" id="TYL50559.1"/>
    </source>
</evidence>
<organism evidence="2 3">
    <name type="scientific">Agromyces mariniharenae</name>
    <dbReference type="NCBI Taxonomy" id="2604423"/>
    <lineage>
        <taxon>Bacteria</taxon>
        <taxon>Bacillati</taxon>
        <taxon>Actinomycetota</taxon>
        <taxon>Actinomycetes</taxon>
        <taxon>Micrococcales</taxon>
        <taxon>Microbacteriaceae</taxon>
        <taxon>Agromyces</taxon>
    </lineage>
</organism>
<accession>A0A5S4UXX2</accession>
<keyword evidence="1" id="KW-0732">Signal</keyword>
<name>A0A5S4UXX2_9MICO</name>
<feature type="chain" id="PRO_5024405457" evidence="1">
    <location>
        <begin position="30"/>
        <end position="130"/>
    </location>
</feature>
<feature type="signal peptide" evidence="1">
    <location>
        <begin position="1"/>
        <end position="29"/>
    </location>
</feature>
<dbReference type="Proteomes" id="UP000325243">
    <property type="component" value="Unassembled WGS sequence"/>
</dbReference>
<sequence length="130" mass="13766">MNTTTAFTRLTAAAAAAALAVTVVGSASAASAAEADSRAGQIVRPITTPAMHRELVRESALRYVNELEVRAHMAQGTATKTVAMHSELVRESALRYVNELEVRAHMAEDEVVETTAAAPVHDDLSPLDGR</sequence>
<dbReference type="AlphaFoldDB" id="A0A5S4UXX2"/>